<dbReference type="AlphaFoldDB" id="A0A2N3HF35"/>
<accession>A0A2N3HF35</accession>
<proteinExistence type="predicted"/>
<comment type="caution">
    <text evidence="2">The sequence shown here is derived from an EMBL/GenBank/DDBJ whole genome shotgun (WGS) entry which is preliminary data.</text>
</comment>
<gene>
    <name evidence="2" type="ORF">CSW08_16410</name>
</gene>
<name>A0A2N3HF35_9FLAO</name>
<sequence>MKKLILTVAILAGGVSTFALPNNNLPLESTSIVMNEEFTEVALDKLPEAITSAVKSDFTTASISKAYVNTSEQYKLELTIDGSTSTVYADKDGNWLEESAIKDANKKVTSTSTLE</sequence>
<evidence type="ECO:0000313" key="3">
    <source>
        <dbReference type="Proteomes" id="UP000233435"/>
    </source>
</evidence>
<dbReference type="OrthoDB" id="1099258at2"/>
<dbReference type="Proteomes" id="UP000233435">
    <property type="component" value="Unassembled WGS sequence"/>
</dbReference>
<evidence type="ECO:0000313" key="2">
    <source>
        <dbReference type="EMBL" id="PKQ43589.1"/>
    </source>
</evidence>
<feature type="chain" id="PRO_5014813947" description="Beta-lactamase-inhibitor-like PepSY-like domain-containing protein" evidence="1">
    <location>
        <begin position="22"/>
        <end position="115"/>
    </location>
</feature>
<dbReference type="EMBL" id="PJEO01000056">
    <property type="protein sequence ID" value="PKQ43589.1"/>
    <property type="molecule type" value="Genomic_DNA"/>
</dbReference>
<dbReference type="SUPFAM" id="SSF160574">
    <property type="entry name" value="BT0923-like"/>
    <property type="match status" value="1"/>
</dbReference>
<evidence type="ECO:0008006" key="4">
    <source>
        <dbReference type="Google" id="ProtNLM"/>
    </source>
</evidence>
<keyword evidence="3" id="KW-1185">Reference proteome</keyword>
<evidence type="ECO:0000256" key="1">
    <source>
        <dbReference type="SAM" id="SignalP"/>
    </source>
</evidence>
<feature type="signal peptide" evidence="1">
    <location>
        <begin position="1"/>
        <end position="21"/>
    </location>
</feature>
<organism evidence="2 3">
    <name type="scientific">Confluentibacter flavum</name>
    <dbReference type="NCBI Taxonomy" id="1909700"/>
    <lineage>
        <taxon>Bacteria</taxon>
        <taxon>Pseudomonadati</taxon>
        <taxon>Bacteroidota</taxon>
        <taxon>Flavobacteriia</taxon>
        <taxon>Flavobacteriales</taxon>
        <taxon>Flavobacteriaceae</taxon>
        <taxon>Confluentibacter</taxon>
    </lineage>
</organism>
<keyword evidence="1" id="KW-0732">Signal</keyword>
<dbReference type="RefSeq" id="WP_106661003.1">
    <property type="nucleotide sequence ID" value="NZ_PJEO01000056.1"/>
</dbReference>
<reference evidence="2 3" key="1">
    <citation type="submission" date="2017-12" db="EMBL/GenBank/DDBJ databases">
        <title>Confluentibacter flavum sp. nov., isolated from the saline lake.</title>
        <authorList>
            <person name="Yu L."/>
        </authorList>
    </citation>
    <scope>NUCLEOTIDE SEQUENCE [LARGE SCALE GENOMIC DNA]</scope>
    <source>
        <strain evidence="2 3">3B</strain>
    </source>
</reference>
<protein>
    <recommendedName>
        <fullName evidence="4">Beta-lactamase-inhibitor-like PepSY-like domain-containing protein</fullName>
    </recommendedName>
</protein>